<evidence type="ECO:0000313" key="1">
    <source>
        <dbReference type="EMBL" id="AEA47498.1"/>
    </source>
</evidence>
<dbReference type="HOGENOM" id="CLU_168706_0_0_2"/>
<dbReference type="RefSeq" id="WP_013684159.1">
    <property type="nucleotide sequence ID" value="NC_015320.1"/>
</dbReference>
<dbReference type="Proteomes" id="UP000008136">
    <property type="component" value="Chromosome"/>
</dbReference>
<dbReference type="STRING" id="693661.Arcve_1496"/>
<accession>F2KP94</accession>
<name>F2KP94_ARCVS</name>
<dbReference type="eggNOG" id="arCOG10690">
    <property type="taxonomic scope" value="Archaea"/>
</dbReference>
<dbReference type="GeneID" id="10394620"/>
<dbReference type="AlphaFoldDB" id="F2KP94"/>
<protein>
    <submittedName>
        <fullName evidence="1">Uncharacterized protein</fullName>
    </submittedName>
</protein>
<keyword evidence="2" id="KW-1185">Reference proteome</keyword>
<evidence type="ECO:0000313" key="2">
    <source>
        <dbReference type="Proteomes" id="UP000008136"/>
    </source>
</evidence>
<dbReference type="KEGG" id="ave:Arcve_1496"/>
<proteinExistence type="predicted"/>
<dbReference type="OrthoDB" id="383668at2157"/>
<organism evidence="1 2">
    <name type="scientific">Archaeoglobus veneficus (strain DSM 11195 / SNP6)</name>
    <dbReference type="NCBI Taxonomy" id="693661"/>
    <lineage>
        <taxon>Archaea</taxon>
        <taxon>Methanobacteriati</taxon>
        <taxon>Methanobacteriota</taxon>
        <taxon>Archaeoglobi</taxon>
        <taxon>Archaeoglobales</taxon>
        <taxon>Archaeoglobaceae</taxon>
        <taxon>Archaeoglobus</taxon>
    </lineage>
</organism>
<dbReference type="EMBL" id="CP002588">
    <property type="protein sequence ID" value="AEA47498.1"/>
    <property type="molecule type" value="Genomic_DNA"/>
</dbReference>
<sequence length="116" mass="12978">MRALYRELGLSAREAAEVTGEVVEIIAQRLPDITAIEKLADRFEGKKLCFALLLLGRLAGMSFALSNPEKARAILADFSRLISTLEKEGMENLVRLLEEEILEEVYAEVDKLKDVV</sequence>
<gene>
    <name evidence="1" type="ordered locus">Arcve_1496</name>
</gene>
<reference evidence="1 2" key="1">
    <citation type="submission" date="2011-03" db="EMBL/GenBank/DDBJ databases">
        <title>The complete genome of Archaeoglobus veneficus SNP6.</title>
        <authorList>
            <consortium name="US DOE Joint Genome Institute (JGI-PGF)"/>
            <person name="Lucas S."/>
            <person name="Copeland A."/>
            <person name="Lapidus A."/>
            <person name="Bruce D."/>
            <person name="Goodwin L."/>
            <person name="Pitluck S."/>
            <person name="Kyrpides N."/>
            <person name="Mavromatis K."/>
            <person name="Pagani I."/>
            <person name="Ivanova N."/>
            <person name="Mikhailova N."/>
            <person name="Lu M."/>
            <person name="Detter J.C."/>
            <person name="Tapia R."/>
            <person name="Han C."/>
            <person name="Land M."/>
            <person name="Hauser L."/>
            <person name="Markowitz V."/>
            <person name="Cheng J.-F."/>
            <person name="Hugenholtz P."/>
            <person name="Woyke T."/>
            <person name="Wu D."/>
            <person name="Spring S."/>
            <person name="Brambilla E."/>
            <person name="Klenk H.-P."/>
            <person name="Eisen J.A."/>
        </authorList>
    </citation>
    <scope>NUCLEOTIDE SEQUENCE [LARGE SCALE GENOMIC DNA]</scope>
    <source>
        <strain>SNP6</strain>
    </source>
</reference>